<dbReference type="RefSeq" id="WP_126538197.1">
    <property type="nucleotide sequence ID" value="NZ_AP018560.1"/>
</dbReference>
<accession>A0A2Z6E5E2</accession>
<dbReference type="SUPFAM" id="SSF51445">
    <property type="entry name" value="(Trans)glycosidases"/>
    <property type="match status" value="1"/>
</dbReference>
<organism evidence="2 3">
    <name type="scientific">Aerosticca soli</name>
    <dbReference type="NCBI Taxonomy" id="2010829"/>
    <lineage>
        <taxon>Bacteria</taxon>
        <taxon>Pseudomonadati</taxon>
        <taxon>Pseudomonadota</taxon>
        <taxon>Gammaproteobacteria</taxon>
        <taxon>Lysobacterales</taxon>
        <taxon>Rhodanobacteraceae</taxon>
        <taxon>Aerosticca</taxon>
    </lineage>
</organism>
<dbReference type="PANTHER" id="PTHR10357:SF216">
    <property type="entry name" value="MALTOOLIGOSYL TREHALOSE SYNTHASE-RELATED"/>
    <property type="match status" value="1"/>
</dbReference>
<dbReference type="InterPro" id="IPR013797">
    <property type="entry name" value="Maltooligo_trehalose_synth_4"/>
</dbReference>
<dbReference type="InterPro" id="IPR017853">
    <property type="entry name" value="GH"/>
</dbReference>
<proteinExistence type="predicted"/>
<protein>
    <submittedName>
        <fullName evidence="2">Malto-oligosyltrehalose synthase</fullName>
    </submittedName>
</protein>
<dbReference type="PANTHER" id="PTHR10357">
    <property type="entry name" value="ALPHA-AMYLASE FAMILY MEMBER"/>
    <property type="match status" value="1"/>
</dbReference>
<dbReference type="CDD" id="cd11336">
    <property type="entry name" value="AmyAc_MTSase"/>
    <property type="match status" value="1"/>
</dbReference>
<sequence length="892" mass="98188">MNPVPHPPRALARLQFHAGFTLDDAAARVDYYADLGVSHLYASPLLTARPGSMHGYDVIDCHRINPEVGGEDALRRLVARLRARGMGLVLDIVPNHMFAGVGNAWWMDVLAHGRTSRYAGYFDIDWRSPDPLVRGRVLLPILGKPYAESLRAGEVRLDHDADTGAFVLKVYDNALPLAPETQAPLRAAGSVAQVLAAHAAGQGEEGFARLHALLERQHYRLALWKLASDSIDYRRFFDINELVGLRMEHTRVFEDVHALIFKLYAEGMVDGLRIDHIDGLADPHRYCGQLRRALYRLERQRPPGAPRGPAYVVVEKILAEGEHLRPEWRVDGTTGYEFMDQVSALLHDAAGAGVLDGLWQSISGERTGFADMAHAARRQILIDSFEAELDRTARALFGAARAELDSRDVSLAAIRRVLVEVLVHFPVYRTYAGVLGRDAMDDKVFGIACAGARRTVRLEDRELLEQVTVWLGGQAPRSLPPGPVRQARARAMTIFQQATSPMAAKAVEDTACYRYGRLLSRNEVGADAGRLGLPVADFHARCVERQASHPHNLLATATHDHKRGEDTRVRLAVLSQPAAAAAWAEVVTRWRSRHAGLRVQTEVGMAPSAADEYMLYQTLVGAWPPQLDPADAPALQAFAERIAAWQRKALREAKRRTRWTVPNEPYEDACDAFLAALLAPAQGFVAELAAFVARIAAAGAANGLVQTALRLTTPGIPDTYQGTDYWDFSLVDPDNRRPVDFDRRQSSLARHADWGALLASWRDGALKQRLLHELLQLRARHPALFAGGDYRPLAVATAEDEPGRLIAFARGWRGRAVIVLALRHTAPVLLDAESPRWSAAGTAALLPADTRIQGVPAGMYRNVLGDRHAEVEGPLDPADWLDPLPVAVLEAV</sequence>
<evidence type="ECO:0000259" key="1">
    <source>
        <dbReference type="SMART" id="SM00642"/>
    </source>
</evidence>
<dbReference type="GO" id="GO:0005992">
    <property type="term" value="P:trehalose biosynthetic process"/>
    <property type="evidence" value="ECO:0007669"/>
    <property type="project" value="TreeGrafter"/>
</dbReference>
<dbReference type="Proteomes" id="UP000270530">
    <property type="component" value="Chromosome"/>
</dbReference>
<dbReference type="KEGG" id="rbd:ALSL_1667"/>
<evidence type="ECO:0000313" key="2">
    <source>
        <dbReference type="EMBL" id="BBD80320.1"/>
    </source>
</evidence>
<dbReference type="GO" id="GO:0047470">
    <property type="term" value="F:(1,4)-alpha-D-glucan 1-alpha-D-glucosylmutase activity"/>
    <property type="evidence" value="ECO:0007669"/>
    <property type="project" value="TreeGrafter"/>
</dbReference>
<evidence type="ECO:0000313" key="3">
    <source>
        <dbReference type="Proteomes" id="UP000270530"/>
    </source>
</evidence>
<reference evidence="3" key="1">
    <citation type="submission" date="2018-04" db="EMBL/GenBank/DDBJ databases">
        <authorList>
            <person name="Watanabe M."/>
            <person name="Kojima H."/>
        </authorList>
    </citation>
    <scope>NUCLEOTIDE SEQUENCE [LARGE SCALE GENOMIC DNA]</scope>
    <source>
        <strain evidence="3">Dysh456</strain>
    </source>
</reference>
<dbReference type="SMART" id="SM00642">
    <property type="entry name" value="Aamy"/>
    <property type="match status" value="1"/>
</dbReference>
<keyword evidence="3" id="KW-1185">Reference proteome</keyword>
<dbReference type="OrthoDB" id="9805159at2"/>
<reference evidence="3" key="2">
    <citation type="submission" date="2018-06" db="EMBL/GenBank/DDBJ databases">
        <title>Genome sequence of Rhodanobacteraceae bacterium strain Dysh456.</title>
        <authorList>
            <person name="Fukui M."/>
        </authorList>
    </citation>
    <scope>NUCLEOTIDE SEQUENCE [LARGE SCALE GENOMIC DNA]</scope>
    <source>
        <strain evidence="3">Dysh456</strain>
    </source>
</reference>
<name>A0A2Z6E5E2_9GAMM</name>
<gene>
    <name evidence="2" type="ORF">ALSL_1667</name>
</gene>
<dbReference type="InterPro" id="IPR006047">
    <property type="entry name" value="GH13_cat_dom"/>
</dbReference>
<feature type="domain" description="Glycosyl hydrolase family 13 catalytic" evidence="1">
    <location>
        <begin position="16"/>
        <end position="453"/>
    </location>
</feature>
<dbReference type="EMBL" id="AP018560">
    <property type="protein sequence ID" value="BBD80320.1"/>
    <property type="molecule type" value="Genomic_DNA"/>
</dbReference>
<dbReference type="Pfam" id="PF00128">
    <property type="entry name" value="Alpha-amylase"/>
    <property type="match status" value="1"/>
</dbReference>
<dbReference type="AlphaFoldDB" id="A0A2Z6E5E2"/>
<dbReference type="GO" id="GO:0030980">
    <property type="term" value="P:alpha-glucan catabolic process"/>
    <property type="evidence" value="ECO:0007669"/>
    <property type="project" value="TreeGrafter"/>
</dbReference>
<dbReference type="Gene3D" id="1.10.10.470">
    <property type="entry name" value="Maltooligosyl trehalose synthase, domain 4"/>
    <property type="match status" value="1"/>
</dbReference>
<dbReference type="Gene3D" id="3.20.20.80">
    <property type="entry name" value="Glycosidases"/>
    <property type="match status" value="3"/>
</dbReference>
<dbReference type="NCBIfam" id="TIGR02401">
    <property type="entry name" value="trehalose_TreY"/>
    <property type="match status" value="1"/>
</dbReference>
<dbReference type="InterPro" id="IPR012767">
    <property type="entry name" value="Trehalose_TreY"/>
</dbReference>